<feature type="transmembrane region" description="Helical" evidence="5">
    <location>
        <begin position="325"/>
        <end position="344"/>
    </location>
</feature>
<dbReference type="InterPro" id="IPR036259">
    <property type="entry name" value="MFS_trans_sf"/>
</dbReference>
<dbReference type="RefSeq" id="WP_170183123.1">
    <property type="nucleotide sequence ID" value="NZ_JBHTGS010000001.1"/>
</dbReference>
<dbReference type="Proteomes" id="UP000317043">
    <property type="component" value="Unassembled WGS sequence"/>
</dbReference>
<evidence type="ECO:0000256" key="5">
    <source>
        <dbReference type="SAM" id="Phobius"/>
    </source>
</evidence>
<comment type="caution">
    <text evidence="7">The sequence shown here is derived from an EMBL/GenBank/DDBJ whole genome shotgun (WGS) entry which is preliminary data.</text>
</comment>
<gene>
    <name evidence="7" type="ORF">FB566_0683</name>
</gene>
<evidence type="ECO:0000313" key="8">
    <source>
        <dbReference type="Proteomes" id="UP000317043"/>
    </source>
</evidence>
<accession>A0A543ARI1</accession>
<dbReference type="AlphaFoldDB" id="A0A543ARI1"/>
<feature type="transmembrane region" description="Helical" evidence="5">
    <location>
        <begin position="297"/>
        <end position="318"/>
    </location>
</feature>
<dbReference type="Gene3D" id="1.20.1250.20">
    <property type="entry name" value="MFS general substrate transporter like domains"/>
    <property type="match status" value="1"/>
</dbReference>
<dbReference type="InParanoid" id="A0A543ARI1"/>
<dbReference type="PROSITE" id="PS50850">
    <property type="entry name" value="MFS"/>
    <property type="match status" value="1"/>
</dbReference>
<keyword evidence="2 5" id="KW-0812">Transmembrane</keyword>
<keyword evidence="3 5" id="KW-1133">Transmembrane helix</keyword>
<feature type="transmembrane region" description="Helical" evidence="5">
    <location>
        <begin position="92"/>
        <end position="114"/>
    </location>
</feature>
<feature type="domain" description="Major facilitator superfamily (MFS) profile" evidence="6">
    <location>
        <begin position="6"/>
        <end position="379"/>
    </location>
</feature>
<dbReference type="EMBL" id="VFOW01000001">
    <property type="protein sequence ID" value="TQL75187.1"/>
    <property type="molecule type" value="Genomic_DNA"/>
</dbReference>
<feature type="transmembrane region" description="Helical" evidence="5">
    <location>
        <begin position="35"/>
        <end position="60"/>
    </location>
</feature>
<evidence type="ECO:0000256" key="1">
    <source>
        <dbReference type="ARBA" id="ARBA00004651"/>
    </source>
</evidence>
<dbReference type="Pfam" id="PF07690">
    <property type="entry name" value="MFS_1"/>
    <property type="match status" value="1"/>
</dbReference>
<feature type="transmembrane region" description="Helical" evidence="5">
    <location>
        <begin position="67"/>
        <end position="86"/>
    </location>
</feature>
<sequence length="488" mass="48989">MNQRRAQMVLAMVFAVHGTVSGNFATRVPWIQQHLGLGAGQIGLALLCVALGSFLAIPVAGRLINRFGARAVVRVGLPAIAVGIALPALMPGFTALCALLLVYGVAVGATDTAMKQQAISVEREMAKPIMSSLHGLWSIGTLLGAGMGTAATFAALDARIHLGALGVVLLVTSIGLGLALPSTTTQQPAIAAPTTTRRRRLPSPAVLVLGVLGFCAAFAEAAAHNWSSVFVSQLPDGGPATASIGFAVFVAAMAAGRLCGDKLVQRFGPVSVVRLGGIGAALGALLVMQAAEPAVAMVGFGLIGLGLAAIVPVVVSAASRTGASAVPTVIMGCYLAGLASPGAIGGIADTASLAVAFGVTAAIVLVIVGLAGSLRPAEETGTVITRVPALRAVRTSFTKVARSTPVMALTLGRTGRASQVAVSISEPVIATAPVSVSLAPTHSELTSEAIDTVVLTEPADQHMSPAMPAPDDNPTVEIPAVHRAELAG</sequence>
<reference evidence="7 8" key="1">
    <citation type="submission" date="2019-06" db="EMBL/GenBank/DDBJ databases">
        <title>Sequencing the genomes of 1000 actinobacteria strains.</title>
        <authorList>
            <person name="Klenk H.-P."/>
        </authorList>
    </citation>
    <scope>NUCLEOTIDE SEQUENCE [LARGE SCALE GENOMIC DNA]</scope>
    <source>
        <strain evidence="7 8">DSM 45928</strain>
    </source>
</reference>
<keyword evidence="8" id="KW-1185">Reference proteome</keyword>
<feature type="transmembrane region" description="Helical" evidence="5">
    <location>
        <begin position="239"/>
        <end position="260"/>
    </location>
</feature>
<organism evidence="7 8">
    <name type="scientific">Stackebrandtia endophytica</name>
    <dbReference type="NCBI Taxonomy" id="1496996"/>
    <lineage>
        <taxon>Bacteria</taxon>
        <taxon>Bacillati</taxon>
        <taxon>Actinomycetota</taxon>
        <taxon>Actinomycetes</taxon>
        <taxon>Glycomycetales</taxon>
        <taxon>Glycomycetaceae</taxon>
        <taxon>Stackebrandtia</taxon>
    </lineage>
</organism>
<evidence type="ECO:0000256" key="2">
    <source>
        <dbReference type="ARBA" id="ARBA00022692"/>
    </source>
</evidence>
<dbReference type="GO" id="GO:0022857">
    <property type="term" value="F:transmembrane transporter activity"/>
    <property type="evidence" value="ECO:0007669"/>
    <property type="project" value="InterPro"/>
</dbReference>
<name>A0A543ARI1_9ACTN</name>
<dbReference type="InterPro" id="IPR020846">
    <property type="entry name" value="MFS_dom"/>
</dbReference>
<feature type="transmembrane region" description="Helical" evidence="5">
    <location>
        <begin position="162"/>
        <end position="180"/>
    </location>
</feature>
<dbReference type="PANTHER" id="PTHR23514">
    <property type="entry name" value="BYPASS OF STOP CODON PROTEIN 6"/>
    <property type="match status" value="1"/>
</dbReference>
<evidence type="ECO:0000256" key="3">
    <source>
        <dbReference type="ARBA" id="ARBA00022989"/>
    </source>
</evidence>
<evidence type="ECO:0000259" key="6">
    <source>
        <dbReference type="PROSITE" id="PS50850"/>
    </source>
</evidence>
<dbReference type="InterPro" id="IPR051788">
    <property type="entry name" value="MFS_Transporter"/>
</dbReference>
<dbReference type="CDD" id="cd17393">
    <property type="entry name" value="MFS_MosC_like"/>
    <property type="match status" value="1"/>
</dbReference>
<dbReference type="PANTHER" id="PTHR23514:SF13">
    <property type="entry name" value="INNER MEMBRANE PROTEIN YBJJ"/>
    <property type="match status" value="1"/>
</dbReference>
<dbReference type="GO" id="GO:0005886">
    <property type="term" value="C:plasma membrane"/>
    <property type="evidence" value="ECO:0007669"/>
    <property type="project" value="UniProtKB-SubCell"/>
</dbReference>
<feature type="transmembrane region" description="Helical" evidence="5">
    <location>
        <begin position="135"/>
        <end position="156"/>
    </location>
</feature>
<dbReference type="InterPro" id="IPR011701">
    <property type="entry name" value="MFS"/>
</dbReference>
<proteinExistence type="predicted"/>
<dbReference type="SUPFAM" id="SSF103473">
    <property type="entry name" value="MFS general substrate transporter"/>
    <property type="match status" value="1"/>
</dbReference>
<keyword evidence="4 5" id="KW-0472">Membrane</keyword>
<feature type="transmembrane region" description="Helical" evidence="5">
    <location>
        <begin position="201"/>
        <end position="219"/>
    </location>
</feature>
<evidence type="ECO:0000313" key="7">
    <source>
        <dbReference type="EMBL" id="TQL75187.1"/>
    </source>
</evidence>
<feature type="transmembrane region" description="Helical" evidence="5">
    <location>
        <begin position="272"/>
        <end position="291"/>
    </location>
</feature>
<protein>
    <submittedName>
        <fullName evidence="7">Fucose permease</fullName>
    </submittedName>
</protein>
<evidence type="ECO:0000256" key="4">
    <source>
        <dbReference type="ARBA" id="ARBA00023136"/>
    </source>
</evidence>
<feature type="transmembrane region" description="Helical" evidence="5">
    <location>
        <begin position="350"/>
        <end position="371"/>
    </location>
</feature>
<comment type="subcellular location">
    <subcellularLocation>
        <location evidence="1">Cell membrane</location>
        <topology evidence="1">Multi-pass membrane protein</topology>
    </subcellularLocation>
</comment>